<evidence type="ECO:0000313" key="3">
    <source>
        <dbReference type="Proteomes" id="UP000000517"/>
    </source>
</evidence>
<dbReference type="HOGENOM" id="CLU_1675291_0_0_0"/>
<reference evidence="3" key="1">
    <citation type="submission" date="2010-08" db="EMBL/GenBank/DDBJ databases">
        <title>Complete sequence of Fibrobacter succinogenes subsp. succinogenes S85.</title>
        <authorList>
            <person name="Durkin A.S."/>
            <person name="Nelson K.E."/>
            <person name="Morrison M."/>
            <person name="Forsberg C.W."/>
            <person name="Wilson D.B."/>
            <person name="Russell J.B."/>
            <person name="Cann I.K.O."/>
            <person name="Mackie R.I."/>
            <person name="White B.A."/>
        </authorList>
    </citation>
    <scope>NUCLEOTIDE SEQUENCE [LARGE SCALE GENOMIC DNA]</scope>
    <source>
        <strain evidence="3">ATCC 19169 / S85</strain>
    </source>
</reference>
<keyword evidence="2" id="KW-0449">Lipoprotein</keyword>
<keyword evidence="1" id="KW-0812">Transmembrane</keyword>
<feature type="transmembrane region" description="Helical" evidence="1">
    <location>
        <begin position="20"/>
        <end position="44"/>
    </location>
</feature>
<sequence>MFKNMEHISNLELSKKRTLTAAISVISCYQIENFVFFVAYFYIFRFVMSDNLKNKLYVWAVFTVGGLIFGAFLVPIFGFEKVFYVFLTYSLFSAICIFVFGVFPAERPINGKQQFIDDYFSEEDNHGDETDKFDEIMGLREKEKSFDELIAARKKDK</sequence>
<evidence type="ECO:0000313" key="2">
    <source>
        <dbReference type="EMBL" id="ADL26013.1"/>
    </source>
</evidence>
<dbReference type="Proteomes" id="UP000000517">
    <property type="component" value="Chromosome"/>
</dbReference>
<feature type="transmembrane region" description="Helical" evidence="1">
    <location>
        <begin position="83"/>
        <end position="103"/>
    </location>
</feature>
<dbReference type="KEGG" id="fsc:FSU_1074"/>
<dbReference type="STRING" id="59374.FSU_1074"/>
<accession>D9S9D9</accession>
<protein>
    <submittedName>
        <fullName evidence="2">Putative lipoprotein</fullName>
    </submittedName>
</protein>
<keyword evidence="1" id="KW-1133">Transmembrane helix</keyword>
<dbReference type="AlphaFoldDB" id="D9S9D9"/>
<proteinExistence type="predicted"/>
<keyword evidence="1" id="KW-0472">Membrane</keyword>
<gene>
    <name evidence="2" type="ordered locus">FSU_1074</name>
</gene>
<evidence type="ECO:0000256" key="1">
    <source>
        <dbReference type="SAM" id="Phobius"/>
    </source>
</evidence>
<dbReference type="PROSITE" id="PS51257">
    <property type="entry name" value="PROKAR_LIPOPROTEIN"/>
    <property type="match status" value="1"/>
</dbReference>
<name>D9S9D9_FIBSS</name>
<feature type="transmembrane region" description="Helical" evidence="1">
    <location>
        <begin position="56"/>
        <end position="77"/>
    </location>
</feature>
<organism evidence="2 3">
    <name type="scientific">Fibrobacter succinogenes (strain ATCC 19169 / S85)</name>
    <dbReference type="NCBI Taxonomy" id="59374"/>
    <lineage>
        <taxon>Bacteria</taxon>
        <taxon>Pseudomonadati</taxon>
        <taxon>Fibrobacterota</taxon>
        <taxon>Fibrobacteria</taxon>
        <taxon>Fibrobacterales</taxon>
        <taxon>Fibrobacteraceae</taxon>
        <taxon>Fibrobacter</taxon>
    </lineage>
</organism>
<dbReference type="EMBL" id="CP002158">
    <property type="protein sequence ID" value="ADL26013.1"/>
    <property type="molecule type" value="Genomic_DNA"/>
</dbReference>